<keyword evidence="4" id="KW-0805">Transcription regulation</keyword>
<evidence type="ECO:0000259" key="8">
    <source>
        <dbReference type="Pfam" id="PF13490"/>
    </source>
</evidence>
<keyword evidence="5 7" id="KW-0472">Membrane</keyword>
<comment type="subcellular location">
    <subcellularLocation>
        <location evidence="1">Membrane</location>
        <topology evidence="1">Single-pass membrane protein</topology>
    </subcellularLocation>
</comment>
<keyword evidence="3 7" id="KW-1133">Transmembrane helix</keyword>
<dbReference type="RefSeq" id="WP_233722882.1">
    <property type="nucleotide sequence ID" value="NZ_JAJVCN010000001.1"/>
</dbReference>
<organism evidence="9 10">
    <name type="scientific">Kibdelosporangium philippinense</name>
    <dbReference type="NCBI Taxonomy" id="211113"/>
    <lineage>
        <taxon>Bacteria</taxon>
        <taxon>Bacillati</taxon>
        <taxon>Actinomycetota</taxon>
        <taxon>Actinomycetes</taxon>
        <taxon>Pseudonocardiales</taxon>
        <taxon>Pseudonocardiaceae</taxon>
        <taxon>Kibdelosporangium</taxon>
    </lineage>
</organism>
<feature type="domain" description="Putative zinc-finger" evidence="8">
    <location>
        <begin position="15"/>
        <end position="40"/>
    </location>
</feature>
<dbReference type="PANTHER" id="PTHR37461">
    <property type="entry name" value="ANTI-SIGMA-K FACTOR RSKA"/>
    <property type="match status" value="1"/>
</dbReference>
<accession>A0ABS8Z1M2</accession>
<dbReference type="InterPro" id="IPR027383">
    <property type="entry name" value="Znf_put"/>
</dbReference>
<reference evidence="9 10" key="1">
    <citation type="submission" date="2021-12" db="EMBL/GenBank/DDBJ databases">
        <title>Genome sequence of Kibdelosporangium philippinense ATCC 49844.</title>
        <authorList>
            <person name="Fedorov E.A."/>
            <person name="Omeragic M."/>
            <person name="Shalygina K.F."/>
            <person name="Maclea K.S."/>
        </authorList>
    </citation>
    <scope>NUCLEOTIDE SEQUENCE [LARGE SCALE GENOMIC DNA]</scope>
    <source>
        <strain evidence="9 10">ATCC 49844</strain>
    </source>
</reference>
<keyword evidence="2 7" id="KW-0812">Transmembrane</keyword>
<evidence type="ECO:0000256" key="4">
    <source>
        <dbReference type="ARBA" id="ARBA00023015"/>
    </source>
</evidence>
<dbReference type="EMBL" id="JAJVCN010000001">
    <property type="protein sequence ID" value="MCE7001829.1"/>
    <property type="molecule type" value="Genomic_DNA"/>
</dbReference>
<evidence type="ECO:0000256" key="3">
    <source>
        <dbReference type="ARBA" id="ARBA00022989"/>
    </source>
</evidence>
<keyword evidence="10" id="KW-1185">Reference proteome</keyword>
<keyword evidence="6" id="KW-0804">Transcription</keyword>
<evidence type="ECO:0000256" key="1">
    <source>
        <dbReference type="ARBA" id="ARBA00004167"/>
    </source>
</evidence>
<dbReference type="Gene3D" id="1.10.10.1320">
    <property type="entry name" value="Anti-sigma factor, zinc-finger domain"/>
    <property type="match status" value="1"/>
</dbReference>
<dbReference type="Pfam" id="PF13490">
    <property type="entry name" value="zf-HC2"/>
    <property type="match status" value="1"/>
</dbReference>
<evidence type="ECO:0000313" key="9">
    <source>
        <dbReference type="EMBL" id="MCE7001829.1"/>
    </source>
</evidence>
<name>A0ABS8Z1M2_9PSEU</name>
<evidence type="ECO:0000313" key="10">
    <source>
        <dbReference type="Proteomes" id="UP001521150"/>
    </source>
</evidence>
<feature type="transmembrane region" description="Helical" evidence="7">
    <location>
        <begin position="100"/>
        <end position="120"/>
    </location>
</feature>
<dbReference type="Proteomes" id="UP001521150">
    <property type="component" value="Unassembled WGS sequence"/>
</dbReference>
<evidence type="ECO:0000256" key="7">
    <source>
        <dbReference type="SAM" id="Phobius"/>
    </source>
</evidence>
<proteinExistence type="predicted"/>
<sequence>MSNPHVTNQHDHSSLGAYALGVLTPREATEVEAHLRTCPEGRREVADLVGLRSVMDSVPPEAFIDGPPPGGDLLLQRTLRRVRAEEGHQGAERPSMGRRLAAVAAAVVIAGGAFAGGLAINGGGSSEPPGLVGVASSATDQASGAKMDVTVESLQGWIKLSAKTAGIKQGEQCQLIVTAKNGTQRVAGSWLVTEKGEDVGTTLQGAALIEPKDVQSVDVITFDGRKLVSVPVNL</sequence>
<dbReference type="InterPro" id="IPR041916">
    <property type="entry name" value="Anti_sigma_zinc_sf"/>
</dbReference>
<comment type="caution">
    <text evidence="9">The sequence shown here is derived from an EMBL/GenBank/DDBJ whole genome shotgun (WGS) entry which is preliminary data.</text>
</comment>
<evidence type="ECO:0000256" key="5">
    <source>
        <dbReference type="ARBA" id="ARBA00023136"/>
    </source>
</evidence>
<dbReference type="PANTHER" id="PTHR37461:SF1">
    <property type="entry name" value="ANTI-SIGMA-K FACTOR RSKA"/>
    <property type="match status" value="1"/>
</dbReference>
<evidence type="ECO:0000256" key="6">
    <source>
        <dbReference type="ARBA" id="ARBA00023163"/>
    </source>
</evidence>
<gene>
    <name evidence="9" type="ORF">LWC34_03115</name>
</gene>
<evidence type="ECO:0000256" key="2">
    <source>
        <dbReference type="ARBA" id="ARBA00022692"/>
    </source>
</evidence>
<protein>
    <submittedName>
        <fullName evidence="9">Zf-HC2 domain-containing protein</fullName>
    </submittedName>
</protein>
<dbReference type="InterPro" id="IPR051474">
    <property type="entry name" value="Anti-sigma-K/W_factor"/>
</dbReference>